<dbReference type="AlphaFoldDB" id="A0A1H4Y0W3"/>
<protein>
    <submittedName>
        <fullName evidence="2">Uncharacterized protein</fullName>
    </submittedName>
</protein>
<evidence type="ECO:0000313" key="2">
    <source>
        <dbReference type="EMBL" id="SED10624.1"/>
    </source>
</evidence>
<feature type="compositionally biased region" description="Polar residues" evidence="1">
    <location>
        <begin position="50"/>
        <end position="59"/>
    </location>
</feature>
<evidence type="ECO:0000256" key="1">
    <source>
        <dbReference type="SAM" id="MobiDB-lite"/>
    </source>
</evidence>
<feature type="region of interest" description="Disordered" evidence="1">
    <location>
        <begin position="29"/>
        <end position="72"/>
    </location>
</feature>
<name>A0A1H4Y0W3_9BRAD</name>
<gene>
    <name evidence="2" type="ORF">SAMN05444164_3710</name>
</gene>
<organism evidence="2 3">
    <name type="scientific">Bradyrhizobium erythrophlei</name>
    <dbReference type="NCBI Taxonomy" id="1437360"/>
    <lineage>
        <taxon>Bacteria</taxon>
        <taxon>Pseudomonadati</taxon>
        <taxon>Pseudomonadota</taxon>
        <taxon>Alphaproteobacteria</taxon>
        <taxon>Hyphomicrobiales</taxon>
        <taxon>Nitrobacteraceae</taxon>
        <taxon>Bradyrhizobium</taxon>
    </lineage>
</organism>
<dbReference type="Proteomes" id="UP000198992">
    <property type="component" value="Unassembled WGS sequence"/>
</dbReference>
<dbReference type="EMBL" id="FNTH01000001">
    <property type="protein sequence ID" value="SED10624.1"/>
    <property type="molecule type" value="Genomic_DNA"/>
</dbReference>
<reference evidence="2 3" key="1">
    <citation type="submission" date="2016-10" db="EMBL/GenBank/DDBJ databases">
        <authorList>
            <person name="de Groot N.N."/>
        </authorList>
    </citation>
    <scope>NUCLEOTIDE SEQUENCE [LARGE SCALE GENOMIC DNA]</scope>
    <source>
        <strain evidence="2 3">MT12</strain>
    </source>
</reference>
<sequence length="72" mass="8164">MQPYVIIKGIQTKKIPETAKAILLQREQRTWISSGAPSGNARGRSKEWDQTQPPSSRLFQVSKKWPQRGVTS</sequence>
<evidence type="ECO:0000313" key="3">
    <source>
        <dbReference type="Proteomes" id="UP000198992"/>
    </source>
</evidence>
<accession>A0A1H4Y0W3</accession>
<proteinExistence type="predicted"/>